<feature type="region of interest" description="Disordered" evidence="1">
    <location>
        <begin position="180"/>
        <end position="229"/>
    </location>
</feature>
<dbReference type="SUPFAM" id="SSF47413">
    <property type="entry name" value="lambda repressor-like DNA-binding domains"/>
    <property type="match status" value="1"/>
</dbReference>
<dbReference type="InterPro" id="IPR010982">
    <property type="entry name" value="Lambda_DNA-bd_dom_sf"/>
</dbReference>
<keyword evidence="4" id="KW-1185">Reference proteome</keyword>
<evidence type="ECO:0000259" key="2">
    <source>
        <dbReference type="PROSITE" id="PS50943"/>
    </source>
</evidence>
<organism evidence="3 4">
    <name type="scientific">Actinoallomurus bryophytorum</name>
    <dbReference type="NCBI Taxonomy" id="1490222"/>
    <lineage>
        <taxon>Bacteria</taxon>
        <taxon>Bacillati</taxon>
        <taxon>Actinomycetota</taxon>
        <taxon>Actinomycetes</taxon>
        <taxon>Streptosporangiales</taxon>
        <taxon>Thermomonosporaceae</taxon>
        <taxon>Actinoallomurus</taxon>
    </lineage>
</organism>
<evidence type="ECO:0000313" key="3">
    <source>
        <dbReference type="EMBL" id="TQL97006.1"/>
    </source>
</evidence>
<accession>A0A543CIT5</accession>
<name>A0A543CIT5_9ACTN</name>
<dbReference type="Proteomes" id="UP000316096">
    <property type="component" value="Unassembled WGS sequence"/>
</dbReference>
<dbReference type="AlphaFoldDB" id="A0A543CIT5"/>
<sequence>MSSARTLNPGAELRHLRKPHVLSQSKLTERINLSHSYVCGVEQDTKPLTTAMAAAYDRKLGSDLGPLVEKTTRPYGEAGPAATGHGDFAERAGDLGQVVGVLSADDERSPRIMRLCSVTDVCGTGKKRWPYARAHIVEADFPDGCTFIDLHGFDGRTAVDPVDALYRLLIRLGVRHGDIPRRSGPLRAVPGAARRQEVPAHSRQRSSRSTRSSPRPSAARRSSRAGTRSRPRSIWITALDLYGVLHDTNAGQHVRRNLASLPPRAPV</sequence>
<protein>
    <recommendedName>
        <fullName evidence="2">HTH cro/C1-type domain-containing protein</fullName>
    </recommendedName>
</protein>
<dbReference type="Gene3D" id="1.10.260.40">
    <property type="entry name" value="lambda repressor-like DNA-binding domains"/>
    <property type="match status" value="1"/>
</dbReference>
<dbReference type="CDD" id="cd00093">
    <property type="entry name" value="HTH_XRE"/>
    <property type="match status" value="1"/>
</dbReference>
<dbReference type="GO" id="GO:0003677">
    <property type="term" value="F:DNA binding"/>
    <property type="evidence" value="ECO:0007669"/>
    <property type="project" value="InterPro"/>
</dbReference>
<dbReference type="InterPro" id="IPR001387">
    <property type="entry name" value="Cro/C1-type_HTH"/>
</dbReference>
<gene>
    <name evidence="3" type="ORF">FB559_2576</name>
</gene>
<comment type="caution">
    <text evidence="3">The sequence shown here is derived from an EMBL/GenBank/DDBJ whole genome shotgun (WGS) entry which is preliminary data.</text>
</comment>
<feature type="compositionally biased region" description="Low complexity" evidence="1">
    <location>
        <begin position="209"/>
        <end position="220"/>
    </location>
</feature>
<feature type="domain" description="HTH cro/C1-type" evidence="2">
    <location>
        <begin position="13"/>
        <end position="67"/>
    </location>
</feature>
<proteinExistence type="predicted"/>
<dbReference type="EMBL" id="VFOZ01000001">
    <property type="protein sequence ID" value="TQL97006.1"/>
    <property type="molecule type" value="Genomic_DNA"/>
</dbReference>
<evidence type="ECO:0000313" key="4">
    <source>
        <dbReference type="Proteomes" id="UP000316096"/>
    </source>
</evidence>
<evidence type="ECO:0000256" key="1">
    <source>
        <dbReference type="SAM" id="MobiDB-lite"/>
    </source>
</evidence>
<reference evidence="3 4" key="1">
    <citation type="submission" date="2019-06" db="EMBL/GenBank/DDBJ databases">
        <title>Sequencing the genomes of 1000 actinobacteria strains.</title>
        <authorList>
            <person name="Klenk H.-P."/>
        </authorList>
    </citation>
    <scope>NUCLEOTIDE SEQUENCE [LARGE SCALE GENOMIC DNA]</scope>
    <source>
        <strain evidence="3 4">DSM 102200</strain>
    </source>
</reference>
<dbReference type="PROSITE" id="PS50943">
    <property type="entry name" value="HTH_CROC1"/>
    <property type="match status" value="1"/>
</dbReference>